<dbReference type="Proteomes" id="UP000799302">
    <property type="component" value="Unassembled WGS sequence"/>
</dbReference>
<dbReference type="GO" id="GO:0016846">
    <property type="term" value="F:carbon-sulfur lyase activity"/>
    <property type="evidence" value="ECO:0007669"/>
    <property type="project" value="InterPro"/>
</dbReference>
<dbReference type="OrthoDB" id="406544at2759"/>
<dbReference type="PANTHER" id="PTHR33337:SF40">
    <property type="entry name" value="CENP-V_GFA DOMAIN-CONTAINING PROTEIN-RELATED"/>
    <property type="match status" value="1"/>
</dbReference>
<dbReference type="InterPro" id="IPR006913">
    <property type="entry name" value="CENP-V/GFA"/>
</dbReference>
<evidence type="ECO:0000313" key="7">
    <source>
        <dbReference type="EMBL" id="KAF2667149.1"/>
    </source>
</evidence>
<dbReference type="PANTHER" id="PTHR33337">
    <property type="entry name" value="GFA DOMAIN-CONTAINING PROTEIN"/>
    <property type="match status" value="1"/>
</dbReference>
<evidence type="ECO:0000259" key="6">
    <source>
        <dbReference type="PROSITE" id="PS51891"/>
    </source>
</evidence>
<dbReference type="SUPFAM" id="SSF51316">
    <property type="entry name" value="Mss4-like"/>
    <property type="match status" value="1"/>
</dbReference>
<dbReference type="GO" id="GO:0046872">
    <property type="term" value="F:metal ion binding"/>
    <property type="evidence" value="ECO:0007669"/>
    <property type="project" value="UniProtKB-KW"/>
</dbReference>
<feature type="region of interest" description="Disordered" evidence="5">
    <location>
        <begin position="1"/>
        <end position="31"/>
    </location>
</feature>
<dbReference type="EMBL" id="MU004238">
    <property type="protein sequence ID" value="KAF2667149.1"/>
    <property type="molecule type" value="Genomic_DNA"/>
</dbReference>
<comment type="similarity">
    <text evidence="1">Belongs to the Gfa family.</text>
</comment>
<dbReference type="InterPro" id="IPR011057">
    <property type="entry name" value="Mss4-like_sf"/>
</dbReference>
<dbReference type="PROSITE" id="PS51891">
    <property type="entry name" value="CENP_V_GFA"/>
    <property type="match status" value="1"/>
</dbReference>
<keyword evidence="4" id="KW-0456">Lyase</keyword>
<feature type="compositionally biased region" description="Polar residues" evidence="5">
    <location>
        <begin position="10"/>
        <end position="31"/>
    </location>
</feature>
<reference evidence="7" key="1">
    <citation type="journal article" date="2020" name="Stud. Mycol.">
        <title>101 Dothideomycetes genomes: a test case for predicting lifestyles and emergence of pathogens.</title>
        <authorList>
            <person name="Haridas S."/>
            <person name="Albert R."/>
            <person name="Binder M."/>
            <person name="Bloem J."/>
            <person name="Labutti K."/>
            <person name="Salamov A."/>
            <person name="Andreopoulos B."/>
            <person name="Baker S."/>
            <person name="Barry K."/>
            <person name="Bills G."/>
            <person name="Bluhm B."/>
            <person name="Cannon C."/>
            <person name="Castanera R."/>
            <person name="Culley D."/>
            <person name="Daum C."/>
            <person name="Ezra D."/>
            <person name="Gonzalez J."/>
            <person name="Henrissat B."/>
            <person name="Kuo A."/>
            <person name="Liang C."/>
            <person name="Lipzen A."/>
            <person name="Lutzoni F."/>
            <person name="Magnuson J."/>
            <person name="Mondo S."/>
            <person name="Nolan M."/>
            <person name="Ohm R."/>
            <person name="Pangilinan J."/>
            <person name="Park H.-J."/>
            <person name="Ramirez L."/>
            <person name="Alfaro M."/>
            <person name="Sun H."/>
            <person name="Tritt A."/>
            <person name="Yoshinaga Y."/>
            <person name="Zwiers L.-H."/>
            <person name="Turgeon B."/>
            <person name="Goodwin S."/>
            <person name="Spatafora J."/>
            <person name="Crous P."/>
            <person name="Grigoriev I."/>
        </authorList>
    </citation>
    <scope>NUCLEOTIDE SEQUENCE</scope>
    <source>
        <strain evidence="7">CBS 115976</strain>
    </source>
</reference>
<evidence type="ECO:0000313" key="8">
    <source>
        <dbReference type="Proteomes" id="UP000799302"/>
    </source>
</evidence>
<dbReference type="AlphaFoldDB" id="A0A6A6U4C9"/>
<feature type="domain" description="CENP-V/GFA" evidence="6">
    <location>
        <begin position="47"/>
        <end position="167"/>
    </location>
</feature>
<evidence type="ECO:0000256" key="3">
    <source>
        <dbReference type="ARBA" id="ARBA00022833"/>
    </source>
</evidence>
<protein>
    <recommendedName>
        <fullName evidence="6">CENP-V/GFA domain-containing protein</fullName>
    </recommendedName>
</protein>
<evidence type="ECO:0000256" key="2">
    <source>
        <dbReference type="ARBA" id="ARBA00022723"/>
    </source>
</evidence>
<evidence type="ECO:0000256" key="1">
    <source>
        <dbReference type="ARBA" id="ARBA00005495"/>
    </source>
</evidence>
<organism evidence="7 8">
    <name type="scientific">Microthyrium microscopicum</name>
    <dbReference type="NCBI Taxonomy" id="703497"/>
    <lineage>
        <taxon>Eukaryota</taxon>
        <taxon>Fungi</taxon>
        <taxon>Dikarya</taxon>
        <taxon>Ascomycota</taxon>
        <taxon>Pezizomycotina</taxon>
        <taxon>Dothideomycetes</taxon>
        <taxon>Dothideomycetes incertae sedis</taxon>
        <taxon>Microthyriales</taxon>
        <taxon>Microthyriaceae</taxon>
        <taxon>Microthyrium</taxon>
    </lineage>
</organism>
<proteinExistence type="inferred from homology"/>
<keyword evidence="3" id="KW-0862">Zinc</keyword>
<evidence type="ECO:0000256" key="5">
    <source>
        <dbReference type="SAM" id="MobiDB-lite"/>
    </source>
</evidence>
<sequence length="180" mass="19258">MNHVHHASRSNKSATQQSAYANAPDNSRTVNQKRNFFTTSPKMAATYTGSCKCAAIRIEITGEPAKTSLCHCENCKKYSGSAYSANAIFPKSAFTIVAGEPKVYETPGGSGNVTSISFCGNCGCTMWSESPTLADLIIVKIGVLDGDAMEKLKPRGELFTKRRPGWLGDVDGAVQMEAGH</sequence>
<keyword evidence="2" id="KW-0479">Metal-binding</keyword>
<accession>A0A6A6U4C9</accession>
<gene>
    <name evidence="7" type="ORF">BT63DRAFT_458111</name>
</gene>
<dbReference type="Pfam" id="PF04828">
    <property type="entry name" value="GFA"/>
    <property type="match status" value="1"/>
</dbReference>
<evidence type="ECO:0000256" key="4">
    <source>
        <dbReference type="ARBA" id="ARBA00023239"/>
    </source>
</evidence>
<name>A0A6A6U4C9_9PEZI</name>
<dbReference type="Gene3D" id="3.90.1590.10">
    <property type="entry name" value="glutathione-dependent formaldehyde- activating enzyme (gfa)"/>
    <property type="match status" value="1"/>
</dbReference>
<keyword evidence="8" id="KW-1185">Reference proteome</keyword>